<evidence type="ECO:0000256" key="5">
    <source>
        <dbReference type="ARBA" id="ARBA00022679"/>
    </source>
</evidence>
<evidence type="ECO:0000256" key="8">
    <source>
        <dbReference type="ARBA" id="ARBA00022840"/>
    </source>
</evidence>
<evidence type="ECO:0000256" key="7">
    <source>
        <dbReference type="ARBA" id="ARBA00022777"/>
    </source>
</evidence>
<dbReference type="GO" id="GO:0008887">
    <property type="term" value="F:glycerate kinase activity"/>
    <property type="evidence" value="ECO:0007669"/>
    <property type="project" value="UniProtKB-EC"/>
</dbReference>
<evidence type="ECO:0000259" key="9">
    <source>
        <dbReference type="Pfam" id="PF13660"/>
    </source>
</evidence>
<comment type="similarity">
    <text evidence="2">Belongs to the glycerate kinase type-2 family.</text>
</comment>
<evidence type="ECO:0000256" key="2">
    <source>
        <dbReference type="ARBA" id="ARBA00005393"/>
    </source>
</evidence>
<name>U4UMQ4_DENPD</name>
<dbReference type="GO" id="GO:0005737">
    <property type="term" value="C:cytoplasm"/>
    <property type="evidence" value="ECO:0007669"/>
    <property type="project" value="TreeGrafter"/>
</dbReference>
<dbReference type="Gene3D" id="3.40.50.10180">
    <property type="entry name" value="Glycerate kinase, MOFRL-like N-terminal domain"/>
    <property type="match status" value="1"/>
</dbReference>
<proteinExistence type="inferred from homology"/>
<evidence type="ECO:0000313" key="10">
    <source>
        <dbReference type="EMBL" id="ERL93778.1"/>
    </source>
</evidence>
<evidence type="ECO:0000256" key="4">
    <source>
        <dbReference type="ARBA" id="ARBA00020720"/>
    </source>
</evidence>
<feature type="domain" description="MOFRL-associated" evidence="9">
    <location>
        <begin position="42"/>
        <end position="269"/>
    </location>
</feature>
<gene>
    <name evidence="10" type="ORF">D910_11064</name>
</gene>
<keyword evidence="8" id="KW-0067">ATP-binding</keyword>
<dbReference type="SUPFAM" id="SSF82544">
    <property type="entry name" value="GckA/TtuD-like"/>
    <property type="match status" value="1"/>
</dbReference>
<evidence type="ECO:0000256" key="3">
    <source>
        <dbReference type="ARBA" id="ARBA00012101"/>
    </source>
</evidence>
<dbReference type="InterPro" id="IPR039760">
    <property type="entry name" value="MOFRL_protein"/>
</dbReference>
<reference evidence="10 11" key="1">
    <citation type="journal article" date="2013" name="Genome Biol.">
        <title>Draft genome of the mountain pine beetle, Dendroctonus ponderosae Hopkins, a major forest pest.</title>
        <authorList>
            <person name="Keeling C.I."/>
            <person name="Yuen M.M."/>
            <person name="Liao N.Y."/>
            <person name="Docking T.R."/>
            <person name="Chan S.K."/>
            <person name="Taylor G.A."/>
            <person name="Palmquist D.L."/>
            <person name="Jackman S.D."/>
            <person name="Nguyen A."/>
            <person name="Li M."/>
            <person name="Henderson H."/>
            <person name="Janes J.K."/>
            <person name="Zhao Y."/>
            <person name="Pandoh P."/>
            <person name="Moore R."/>
            <person name="Sperling F.A."/>
            <person name="Huber D.P."/>
            <person name="Birol I."/>
            <person name="Jones S.J."/>
            <person name="Bohlmann J."/>
        </authorList>
    </citation>
    <scope>NUCLEOTIDE SEQUENCE</scope>
</reference>
<dbReference type="Pfam" id="PF13660">
    <property type="entry name" value="DUF4147"/>
    <property type="match status" value="1"/>
</dbReference>
<keyword evidence="7" id="KW-0418">Kinase</keyword>
<evidence type="ECO:0000313" key="11">
    <source>
        <dbReference type="Proteomes" id="UP000030742"/>
    </source>
</evidence>
<dbReference type="Proteomes" id="UP000030742">
    <property type="component" value="Unassembled WGS sequence"/>
</dbReference>
<dbReference type="PANTHER" id="PTHR12227:SF0">
    <property type="entry name" value="GLYCERATE KINASE"/>
    <property type="match status" value="1"/>
</dbReference>
<dbReference type="STRING" id="77166.U4UMQ4"/>
<dbReference type="OrthoDB" id="44918at2759"/>
<evidence type="ECO:0000256" key="1">
    <source>
        <dbReference type="ARBA" id="ARBA00000694"/>
    </source>
</evidence>
<dbReference type="AlphaFoldDB" id="U4UMQ4"/>
<dbReference type="EMBL" id="KB632373">
    <property type="protein sequence ID" value="ERL93778.1"/>
    <property type="molecule type" value="Genomic_DNA"/>
</dbReference>
<keyword evidence="5" id="KW-0808">Transferase</keyword>
<accession>U4UMQ4</accession>
<keyword evidence="6" id="KW-0547">Nucleotide-binding</keyword>
<dbReference type="InterPro" id="IPR038614">
    <property type="entry name" value="GK_N_sf"/>
</dbReference>
<dbReference type="PANTHER" id="PTHR12227">
    <property type="entry name" value="GLYCERATE KINASE"/>
    <property type="match status" value="1"/>
</dbReference>
<dbReference type="FunFam" id="3.40.50.10180:FF:000001">
    <property type="entry name" value="Glycerate kinase"/>
    <property type="match status" value="1"/>
</dbReference>
<protein>
    <recommendedName>
        <fullName evidence="4">Glycerate kinase</fullName>
        <ecNumber evidence="3">2.7.1.31</ecNumber>
    </recommendedName>
</protein>
<evidence type="ECO:0000256" key="6">
    <source>
        <dbReference type="ARBA" id="ARBA00022741"/>
    </source>
</evidence>
<dbReference type="InterPro" id="IPR025286">
    <property type="entry name" value="MOFRL_assoc_dom"/>
</dbReference>
<organism evidence="10 11">
    <name type="scientific">Dendroctonus ponderosae</name>
    <name type="common">Mountain pine beetle</name>
    <dbReference type="NCBI Taxonomy" id="77166"/>
    <lineage>
        <taxon>Eukaryota</taxon>
        <taxon>Metazoa</taxon>
        <taxon>Ecdysozoa</taxon>
        <taxon>Arthropoda</taxon>
        <taxon>Hexapoda</taxon>
        <taxon>Insecta</taxon>
        <taxon>Pterygota</taxon>
        <taxon>Neoptera</taxon>
        <taxon>Endopterygota</taxon>
        <taxon>Coleoptera</taxon>
        <taxon>Polyphaga</taxon>
        <taxon>Cucujiformia</taxon>
        <taxon>Curculionidae</taxon>
        <taxon>Scolytinae</taxon>
        <taxon>Dendroctonus</taxon>
    </lineage>
</organism>
<sequence length="279" mass="29885">MLKILNYCVLHSDKTTDVSLRLINVLSKPMSSCTAIDSGANLRKLFAGAVKAVQPASLINNQVKLADGHLTVSDQSFPLAKSCHVAGFGKAVLGMALELERTLGNRLKRAIVVVPKGIFQNYPQFKQENSKIAFIEGAANNMPDRDALVGAQSIKKLAEELQEDDLLLVLISGGGSALLPLPKPPITLEEKQNVIQGLSRGGANITELNTVRKHLSLLKGGGLAKLAYPSRVISLILSDVVGDPLEVIASGPTVDFQEDPDEAIQVGQSFTSKSFYKCK</sequence>
<comment type="catalytic activity">
    <reaction evidence="1">
        <text>(R)-glycerate + ATP = (2R)-3-phosphoglycerate + ADP + H(+)</text>
        <dbReference type="Rhea" id="RHEA:23516"/>
        <dbReference type="ChEBI" id="CHEBI:15378"/>
        <dbReference type="ChEBI" id="CHEBI:16659"/>
        <dbReference type="ChEBI" id="CHEBI:30616"/>
        <dbReference type="ChEBI" id="CHEBI:58272"/>
        <dbReference type="ChEBI" id="CHEBI:456216"/>
        <dbReference type="EC" id="2.7.1.31"/>
    </reaction>
</comment>
<dbReference type="GO" id="GO:0005524">
    <property type="term" value="F:ATP binding"/>
    <property type="evidence" value="ECO:0007669"/>
    <property type="project" value="UniProtKB-KW"/>
</dbReference>
<dbReference type="EC" id="2.7.1.31" evidence="3"/>